<dbReference type="Gene3D" id="2.150.10.10">
    <property type="entry name" value="Serralysin-like metalloprotease, C-terminal"/>
    <property type="match status" value="1"/>
</dbReference>
<dbReference type="Proteomes" id="UP000663444">
    <property type="component" value="Chromosome"/>
</dbReference>
<dbReference type="RefSeq" id="WP_203386435.1">
    <property type="nucleotide sequence ID" value="NZ_CP064781.1"/>
</dbReference>
<feature type="compositionally biased region" description="Polar residues" evidence="1">
    <location>
        <begin position="177"/>
        <end position="190"/>
    </location>
</feature>
<evidence type="ECO:0000256" key="1">
    <source>
        <dbReference type="SAM" id="MobiDB-lite"/>
    </source>
</evidence>
<dbReference type="EMBL" id="CP064781">
    <property type="protein sequence ID" value="QRJ62906.1"/>
    <property type="molecule type" value="Genomic_DNA"/>
</dbReference>
<dbReference type="NCBIfam" id="NF033682">
    <property type="entry name" value="retention_LapA"/>
    <property type="match status" value="1"/>
</dbReference>
<evidence type="ECO:0000313" key="2">
    <source>
        <dbReference type="EMBL" id="QRJ62906.1"/>
    </source>
</evidence>
<dbReference type="KEGG" id="ares:IWH25_14230"/>
<feature type="region of interest" description="Disordered" evidence="1">
    <location>
        <begin position="177"/>
        <end position="206"/>
    </location>
</feature>
<dbReference type="Pfam" id="PF00353">
    <property type="entry name" value="HemolysinCabind"/>
    <property type="match status" value="1"/>
</dbReference>
<evidence type="ECO:0000313" key="3">
    <source>
        <dbReference type="Proteomes" id="UP000663444"/>
    </source>
</evidence>
<dbReference type="GO" id="GO:0005509">
    <property type="term" value="F:calcium ion binding"/>
    <property type="evidence" value="ECO:0007669"/>
    <property type="project" value="InterPro"/>
</dbReference>
<dbReference type="InterPro" id="IPR011049">
    <property type="entry name" value="Serralysin-like_metalloprot_C"/>
</dbReference>
<gene>
    <name evidence="2" type="ORF">IWH25_14230</name>
</gene>
<accession>A0A974SMB1</accession>
<sequence length="1986" mass="206099">MATTSSSTVKSVAAGTKISSIGTVKSIVGTVTATDANGVTRTLQVGDKVFANDVIQTSAAGAILIEFLNGKFMDLGRDSKIALDSDVFNPAEAGAAQSDIAAIQAQIAAGADPTQITEATAAGAGGGEEGGASFVVVDQAAPQGLVTSGFPTGPISTSFEQPTGELPFVEPEPVIPTNTPPTVGSGSATVSEEGLPERGIPDDVGVNDTTDEIVATGQIPISDANGDPLTVTLSAPTDPLASGGQPITWSGDGTPGNPLVGSIAVGEGETIPIIEIEIDGSGNYTVTLLGSIDHLDDSVEDQTSFTVGVNVSDGSETVTGSLLVTIEDDGPTLMVRTDVSESDQEALMVNVDETVGDERLADGEIDTDGNTDDAPDVLGQVTTELEGGLLSLFAALGGDYGADGPGSTSDGSFSFVGFPDSGELATTLEAIEGGAITLVRTSDTLLTGEDEDGDAVFTIEIVNVGTDDAPVYQLQTTLNEALVHTDDPDLFDEAVQLLLAEDGAVQLQYEVTREDADGDTVTDSATVDLISRSTDGEEVSNTSYFSFDDDGPTLTVEANPEADLDALMVNVDETVGDERLAEGEIDTDGNTDDAPDVLGQVTTELEGGLLSLFAALGGDFGSDGPGSDSGSFSFAGFPDSGELATTLEAIEGGAITLVRTSDTLLTGEDEDGDAVFTIEIVNVGTDDAPVYQLQTTLNEALVHTDDPDLFDEAVQLLLAEDGAVQLQYEVTREDADGDTVTDSATVDLISRSTDGEEVSNTSYFSFDDDGPTLTVEANPEADLDALMVNVDETVGDERLAEGEIDTDGNTDDAPDVLGQVTTELEGGLLSLFAALGGDFGSDGPGSDSGSFSFVGFPDSGELATTLEAIEGGAITLVRTSDTLLTGEDEDGDAVFTIEIVNVGTDDAPVYQLQTTLNEALVHTDDPDLFDEAVQLLLAEDGAVQLQYEVTREDADGDTVTDSATVDLISRSTDGEEVSNTSYFSFDDDGPTLTVEANPEADLDALMVNVDETVGDERLAEGEIDTDGNTDDAPDVLGQVTTELEGGLLSLFAALGGDFGSDGPGSDSGSFSFAGFPDSGELATTLEAIEGGAITLVRTSDTLLTGEDEDGDAVFTIEIVNVGTDDAPVYQLQTTLNEALVHTDDPDLFDEAVQLLLAEDGAVQLQYEVTREDADGDTVTDSATVDLISRSTDGEEVSNTSYFSFDDDGPTLTVEANPEADLDALMVNVDETVGDERLAEGEIDTDGNTDDAPDVLGQVTTELEGGLLSLFAALGGDFGSDGPGSDSGSFSFAGFPDSGELATTLEAIEGGAITLVRTSDTLLTGEDEDGDAVFTIEIVNVGTDDAPVYQLQTTLNEALVHPDNATFDEAVSLWLAEDGAVQLQYEVTREDADGDTVTDSATVDLISRSTDGEEVSNTSYFSFDDDGPTDFYPDTIYTVLGVESPLPEPVTIQSGLNFAMAAGSDGVGTANFNFNLETEESQPFLDADGKQLYMNNEELFISYDPDFDDHQHIIVKTEDGNVAMTGEINADGDVVITMFSGTFISNTKITTVTDLAGIGGGDVPFKGLNIGTKQDPDPDGTNDVLVSSAIRPLGDGDEGSVNSNANELGVGEGNELSNGEIIRYDLVTGLSVNNQQNNESYSFTGYQQTFAFKQTIVVAGESKDADFKLRIYNESGSATNQDVTLVGTSLSTEQRMLTPEEIIIRDGDGVIQDNDLHVAQDGSGLILYDIGNDWTFEIKSVDATDTPEAFNVVEIEAIEAEMVDGTLVLSDETTTSFKLGEFSYGEDTELSPVTIELPVIATDGDGDAVTSDVQLVVYPDTISMVGTDSGETMTGDANANYMFGEGGDDILVGNGGDDILSGDGGNDTFVFNGSSLTEAGSATITDFTLGDPATNPEADILDISDVLLAAHASDSDIPTDLAAAISGGFLKVEVVDGNTAQIVLDFDGSSGGTGSVIPIVTLDNLSAGYDANTLLSTLLGDGDHQLK</sequence>
<dbReference type="InterPro" id="IPR001343">
    <property type="entry name" value="Hemolysn_Ca-bd"/>
</dbReference>
<keyword evidence="3" id="KW-1185">Reference proteome</keyword>
<dbReference type="SUPFAM" id="SSF51120">
    <property type="entry name" value="beta-Roll"/>
    <property type="match status" value="1"/>
</dbReference>
<reference evidence="2" key="1">
    <citation type="submission" date="2020-11" db="EMBL/GenBank/DDBJ databases">
        <title>Azospira restricta DSM 18626 genome sequence.</title>
        <authorList>
            <person name="Moe W.M."/>
        </authorList>
    </citation>
    <scope>NUCLEOTIDE SEQUENCE</scope>
    <source>
        <strain evidence="2">DSM 18626</strain>
    </source>
</reference>
<organism evidence="2 3">
    <name type="scientific">Azospira restricta</name>
    <dbReference type="NCBI Taxonomy" id="404405"/>
    <lineage>
        <taxon>Bacteria</taxon>
        <taxon>Pseudomonadati</taxon>
        <taxon>Pseudomonadota</taxon>
        <taxon>Betaproteobacteria</taxon>
        <taxon>Rhodocyclales</taxon>
        <taxon>Rhodocyclaceae</taxon>
        <taxon>Azospira</taxon>
    </lineage>
</organism>
<proteinExistence type="predicted"/>
<protein>
    <submittedName>
        <fullName evidence="2">Retention module-containing protein</fullName>
    </submittedName>
</protein>
<dbReference type="InterPro" id="IPR047777">
    <property type="entry name" value="LapA-like_RM"/>
</dbReference>
<name>A0A974SMB1_9RHOO</name>